<dbReference type="PANTHER" id="PTHR43301:SF3">
    <property type="entry name" value="ARABINAN ENDO-1,5-ALPHA-L-ARABINOSIDASE A-RELATED"/>
    <property type="match status" value="1"/>
</dbReference>
<comment type="pathway">
    <text evidence="1 5">Glycan metabolism; L-arabinan degradation.</text>
</comment>
<evidence type="ECO:0000256" key="2">
    <source>
        <dbReference type="ARBA" id="ARBA00009865"/>
    </source>
</evidence>
<evidence type="ECO:0000256" key="5">
    <source>
        <dbReference type="PIRNR" id="PIRNR026534"/>
    </source>
</evidence>
<keyword evidence="3 5" id="KW-0378">Hydrolase</keyword>
<evidence type="ECO:0000313" key="9">
    <source>
        <dbReference type="EMBL" id="MBO8468042.1"/>
    </source>
</evidence>
<evidence type="ECO:0000256" key="3">
    <source>
        <dbReference type="ARBA" id="ARBA00022801"/>
    </source>
</evidence>
<evidence type="ECO:0000256" key="4">
    <source>
        <dbReference type="ARBA" id="ARBA00023295"/>
    </source>
</evidence>
<feature type="chain" id="PRO_5039174689" evidence="8">
    <location>
        <begin position="27"/>
        <end position="346"/>
    </location>
</feature>
<comment type="caution">
    <text evidence="9">The sequence shown here is derived from an EMBL/GenBank/DDBJ whole genome shotgun (WGS) entry which is preliminary data.</text>
</comment>
<keyword evidence="4 5" id="KW-0326">Glycosidase</keyword>
<evidence type="ECO:0000256" key="8">
    <source>
        <dbReference type="SAM" id="SignalP"/>
    </source>
</evidence>
<dbReference type="EMBL" id="JADIMH010000068">
    <property type="protein sequence ID" value="MBO8468042.1"/>
    <property type="molecule type" value="Genomic_DNA"/>
</dbReference>
<dbReference type="PIRSF" id="PIRSF026534">
    <property type="entry name" value="Endo_alpha-L-arabinosidase"/>
    <property type="match status" value="1"/>
</dbReference>
<dbReference type="PANTHER" id="PTHR43301">
    <property type="entry name" value="ARABINAN ENDO-1,5-ALPHA-L-ARABINOSIDASE"/>
    <property type="match status" value="1"/>
</dbReference>
<feature type="site" description="Important for substrate recognition" evidence="7">
    <location>
        <position position="285"/>
    </location>
</feature>
<dbReference type="InterPro" id="IPR016840">
    <property type="entry name" value="Glyco_hydro_43_endo_a_Ara-ase"/>
</dbReference>
<accession>A0A9D9I929</accession>
<sequence>MKKKSVFILAAMALPALSMLACRSTAANDAGRDNVYNNPVIARSVPDPTVIRDSDGTFYLYGTEDTRNIPVYKSYDLVNWTFVGTAFTDESRPAWDGDHSLWAPEIRYIDGKYVLYYSWAKWGDEWESNVGVAVSASPCGPFKDLGCLIDANAPDINVKNSIDQFYIEDSGKHYLFWGSFSGIYVVELESDGLSVKRNADGIPVFKKQVCGNAFEAVNIYKKGKYYYLFASVGSCCNGANSTYMTVAGRSENILGPYVDKSGKDMLDNGYEVIIRGNGNWAGPGHNSIIQTDDSGQEWILYHGYKRSEADKGRVVLLDKLQWSEDGWPYVEGNVPSTESVRPVIDR</sequence>
<gene>
    <name evidence="9" type="ORF">IAB99_09855</name>
</gene>
<dbReference type="InterPro" id="IPR006710">
    <property type="entry name" value="Glyco_hydro_43"/>
</dbReference>
<evidence type="ECO:0000256" key="7">
    <source>
        <dbReference type="PIRSR" id="PIRSR026534-3"/>
    </source>
</evidence>
<reference evidence="9" key="2">
    <citation type="journal article" date="2021" name="PeerJ">
        <title>Extensive microbial diversity within the chicken gut microbiome revealed by metagenomics and culture.</title>
        <authorList>
            <person name="Gilroy R."/>
            <person name="Ravi A."/>
            <person name="Getino M."/>
            <person name="Pursley I."/>
            <person name="Horton D.L."/>
            <person name="Alikhan N.F."/>
            <person name="Baker D."/>
            <person name="Gharbi K."/>
            <person name="Hall N."/>
            <person name="Watson M."/>
            <person name="Adriaenssens E.M."/>
            <person name="Foster-Nyarko E."/>
            <person name="Jarju S."/>
            <person name="Secka A."/>
            <person name="Antonio M."/>
            <person name="Oren A."/>
            <person name="Chaudhuri R.R."/>
            <person name="La Ragione R."/>
            <person name="Hildebrand F."/>
            <person name="Pallen M.J."/>
        </authorList>
    </citation>
    <scope>NUCLEOTIDE SEQUENCE</scope>
    <source>
        <strain evidence="9">B1-15692</strain>
    </source>
</reference>
<dbReference type="CDD" id="cd18616">
    <property type="entry name" value="GH43_ABN-like"/>
    <property type="match status" value="1"/>
</dbReference>
<protein>
    <submittedName>
        <fullName evidence="9">Family 43 glycosylhydrolase</fullName>
    </submittedName>
</protein>
<feature type="site" description="Important for catalytic activity, responsible for pKa modulation of the active site Glu and correct orientation of both the proton donor and substrate" evidence="7">
    <location>
        <position position="163"/>
    </location>
</feature>
<evidence type="ECO:0000313" key="10">
    <source>
        <dbReference type="Proteomes" id="UP000823660"/>
    </source>
</evidence>
<dbReference type="AlphaFoldDB" id="A0A9D9I929"/>
<dbReference type="Pfam" id="PF04616">
    <property type="entry name" value="Glyco_hydro_43"/>
    <property type="match status" value="1"/>
</dbReference>
<comment type="similarity">
    <text evidence="2 5">Belongs to the glycosyl hydrolase 43 family.</text>
</comment>
<dbReference type="Proteomes" id="UP000823660">
    <property type="component" value="Unassembled WGS sequence"/>
</dbReference>
<dbReference type="GO" id="GO:0005975">
    <property type="term" value="P:carbohydrate metabolic process"/>
    <property type="evidence" value="ECO:0007669"/>
    <property type="project" value="InterPro"/>
</dbReference>
<name>A0A9D9I929_9BACT</name>
<organism evidence="9 10">
    <name type="scientific">Candidatus Cryptobacteroides faecipullorum</name>
    <dbReference type="NCBI Taxonomy" id="2840764"/>
    <lineage>
        <taxon>Bacteria</taxon>
        <taxon>Pseudomonadati</taxon>
        <taxon>Bacteroidota</taxon>
        <taxon>Bacteroidia</taxon>
        <taxon>Bacteroidales</taxon>
        <taxon>Candidatus Cryptobacteroides</taxon>
    </lineage>
</organism>
<dbReference type="PROSITE" id="PS51257">
    <property type="entry name" value="PROKAR_LIPOPROTEIN"/>
    <property type="match status" value="1"/>
</dbReference>
<proteinExistence type="inferred from homology"/>
<feature type="signal peptide" evidence="8">
    <location>
        <begin position="1"/>
        <end position="26"/>
    </location>
</feature>
<reference evidence="9" key="1">
    <citation type="submission" date="2020-10" db="EMBL/GenBank/DDBJ databases">
        <authorList>
            <person name="Gilroy R."/>
        </authorList>
    </citation>
    <scope>NUCLEOTIDE SEQUENCE</scope>
    <source>
        <strain evidence="9">B1-15692</strain>
    </source>
</reference>
<evidence type="ECO:0000256" key="6">
    <source>
        <dbReference type="PIRSR" id="PIRSR026534-1"/>
    </source>
</evidence>
<dbReference type="SUPFAM" id="SSF75005">
    <property type="entry name" value="Arabinanase/levansucrase/invertase"/>
    <property type="match status" value="1"/>
</dbReference>
<evidence type="ECO:0000256" key="1">
    <source>
        <dbReference type="ARBA" id="ARBA00004834"/>
    </source>
</evidence>
<dbReference type="InterPro" id="IPR023296">
    <property type="entry name" value="Glyco_hydro_beta-prop_sf"/>
</dbReference>
<dbReference type="InterPro" id="IPR050727">
    <property type="entry name" value="GH43_arabinanases"/>
</dbReference>
<keyword evidence="8" id="KW-0732">Signal</keyword>
<dbReference type="Gene3D" id="2.115.10.20">
    <property type="entry name" value="Glycosyl hydrolase domain, family 43"/>
    <property type="match status" value="1"/>
</dbReference>
<feature type="active site" description="Proton donor" evidence="6">
    <location>
        <position position="215"/>
    </location>
</feature>
<feature type="active site" description="Proton acceptor" evidence="6">
    <location>
        <position position="47"/>
    </location>
</feature>
<dbReference type="GO" id="GO:0046558">
    <property type="term" value="F:arabinan endo-1,5-alpha-L-arabinosidase activity"/>
    <property type="evidence" value="ECO:0007669"/>
    <property type="project" value="InterPro"/>
</dbReference>